<evidence type="ECO:0000256" key="3">
    <source>
        <dbReference type="ARBA" id="ARBA00022833"/>
    </source>
</evidence>
<comment type="subcellular location">
    <subcellularLocation>
        <location evidence="1">Nucleus</location>
    </subcellularLocation>
</comment>
<sequence length="879" mass="97351">MPGILPMKVIKVGSSAQSRIAQACDRCRSKKIRCDGVRPCCSQCSNVGFECKTSDKLSRRAFPRGYTESLEERVRTLEGEVRELKDLLDEKDEKIDMLSKMHSNRRPSTTPGTPPVDTRKEAAAMPLKEDVFRVQASPLLLGSENSDSYFMGASSGRAFVDAFKRRIQESGKSLAGFNTEAFLNIQRDTPSLSQISTPKTSTTPPRIFSDRCVNVFFQEWAPLFPVLHKPTFLRLYEEYMSNPQQIVDSHKLAQLHLVFGIASLSSDIPDREHIALCESQWRLSLEAVLMENSLATLQCLILALIYCISKADYTRLQHYKAIAVGLSHRLGLHQSQKRFSFGALTIETRKKVFWTLYTIDCFSAALLGLPKLLKEEDYVTEKGFQPTLPGEYTKISSALALFRASRILSKVLEQNYPAAAAHDLSLQSLTTLEKELNEWSENLPTHLKLTFVQDKPSTDMTGSRSALLSLAFYYIRSLIHRPAVGSTLGSKSSPSVISLAESSKHIIQIVQLLEERNMSFSFCVNKNEMLTLCGLSLLYQGLDLKQEGKLMQDGQRLVAVVIGYLEKAGAPGASDFKKLAASLVNLESRSKTVPARSPSIMPAPKSTKSTPSPSVSKQTLRPQMYRHGSASMSETDLLSQQDKLRRATLPNIGMNRPDRYYHHDRASTDLDLSERPMPKREYRGSGPQLPSVLKRTVKNDKPPNLDYLSLNNTPVSSQPQSPIQSRAQNPPHMSHNPIFSNSYSSPALNTNTKTSTPTPTEWEVLLGSLDGGQSNLYDAIYGGPALSLTDTTTSNYGDWSPDSGWDMTSMTMNDFSGAPGPARSVLSLSEESLSSGEDLSTSDLGMGSTQQDFRHTLMPGSVSSRDSYLLENLEGTFGL</sequence>
<dbReference type="SUPFAM" id="SSF57701">
    <property type="entry name" value="Zn2/Cys6 DNA-binding domain"/>
    <property type="match status" value="1"/>
</dbReference>
<dbReference type="GO" id="GO:0003677">
    <property type="term" value="F:DNA binding"/>
    <property type="evidence" value="ECO:0007669"/>
    <property type="project" value="UniProtKB-KW"/>
</dbReference>
<dbReference type="GO" id="GO:0000981">
    <property type="term" value="F:DNA-binding transcription factor activity, RNA polymerase II-specific"/>
    <property type="evidence" value="ECO:0007669"/>
    <property type="project" value="InterPro"/>
</dbReference>
<evidence type="ECO:0000313" key="12">
    <source>
        <dbReference type="Proteomes" id="UP000481288"/>
    </source>
</evidence>
<dbReference type="Proteomes" id="UP000481288">
    <property type="component" value="Unassembled WGS sequence"/>
</dbReference>
<dbReference type="EMBL" id="QGMG01000124">
    <property type="protein sequence ID" value="TVY56914.1"/>
    <property type="molecule type" value="Genomic_DNA"/>
</dbReference>
<evidence type="ECO:0000256" key="1">
    <source>
        <dbReference type="ARBA" id="ARBA00004123"/>
    </source>
</evidence>
<evidence type="ECO:0000256" key="7">
    <source>
        <dbReference type="ARBA" id="ARBA00023242"/>
    </source>
</evidence>
<evidence type="ECO:0000256" key="6">
    <source>
        <dbReference type="ARBA" id="ARBA00023163"/>
    </source>
</evidence>
<feature type="domain" description="Zn(2)-C6 fungal-type" evidence="10">
    <location>
        <begin position="23"/>
        <end position="53"/>
    </location>
</feature>
<keyword evidence="5" id="KW-0238">DNA-binding</keyword>
<proteinExistence type="predicted"/>
<dbReference type="Pfam" id="PF04082">
    <property type="entry name" value="Fungal_trans"/>
    <property type="match status" value="1"/>
</dbReference>
<feature type="compositionally biased region" description="Low complexity" evidence="9">
    <location>
        <begin position="749"/>
        <end position="758"/>
    </location>
</feature>
<dbReference type="InterPro" id="IPR050987">
    <property type="entry name" value="AtrR-like"/>
</dbReference>
<dbReference type="CDD" id="cd15485">
    <property type="entry name" value="ZIP_Cat8"/>
    <property type="match status" value="1"/>
</dbReference>
<feature type="coiled-coil region" evidence="8">
    <location>
        <begin position="67"/>
        <end position="101"/>
    </location>
</feature>
<dbReference type="PANTHER" id="PTHR46910:SF12">
    <property type="entry name" value="REGULATORY PROTEIN CAT8"/>
    <property type="match status" value="1"/>
</dbReference>
<dbReference type="CDD" id="cd00067">
    <property type="entry name" value="GAL4"/>
    <property type="match status" value="1"/>
</dbReference>
<dbReference type="FunFam" id="4.10.240.10:FF:000007">
    <property type="entry name" value="C6 transcription factor FacB"/>
    <property type="match status" value="1"/>
</dbReference>
<dbReference type="InterPro" id="IPR007219">
    <property type="entry name" value="XnlR_reg_dom"/>
</dbReference>
<keyword evidence="8" id="KW-0175">Coiled coil</keyword>
<dbReference type="SMART" id="SM00066">
    <property type="entry name" value="GAL4"/>
    <property type="match status" value="1"/>
</dbReference>
<dbReference type="GO" id="GO:0005634">
    <property type="term" value="C:nucleus"/>
    <property type="evidence" value="ECO:0007669"/>
    <property type="project" value="UniProtKB-SubCell"/>
</dbReference>
<feature type="compositionally biased region" description="Basic and acidic residues" evidence="9">
    <location>
        <begin position="656"/>
        <end position="683"/>
    </location>
</feature>
<feature type="compositionally biased region" description="Polar residues" evidence="9">
    <location>
        <begin position="737"/>
        <end position="748"/>
    </location>
</feature>
<evidence type="ECO:0000259" key="10">
    <source>
        <dbReference type="PROSITE" id="PS50048"/>
    </source>
</evidence>
<protein>
    <submittedName>
        <fullName evidence="11">Transcriptional activator protein acu-15</fullName>
    </submittedName>
</protein>
<keyword evidence="12" id="KW-1185">Reference proteome</keyword>
<organism evidence="11 12">
    <name type="scientific">Lachnellula cervina</name>
    <dbReference type="NCBI Taxonomy" id="1316786"/>
    <lineage>
        <taxon>Eukaryota</taxon>
        <taxon>Fungi</taxon>
        <taxon>Dikarya</taxon>
        <taxon>Ascomycota</taxon>
        <taxon>Pezizomycotina</taxon>
        <taxon>Leotiomycetes</taxon>
        <taxon>Helotiales</taxon>
        <taxon>Lachnaceae</taxon>
        <taxon>Lachnellula</taxon>
    </lineage>
</organism>
<dbReference type="GO" id="GO:0008270">
    <property type="term" value="F:zinc ion binding"/>
    <property type="evidence" value="ECO:0007669"/>
    <property type="project" value="InterPro"/>
</dbReference>
<keyword evidence="3" id="KW-0862">Zinc</keyword>
<comment type="caution">
    <text evidence="11">The sequence shown here is derived from an EMBL/GenBank/DDBJ whole genome shotgun (WGS) entry which is preliminary data.</text>
</comment>
<accession>A0A7D8UW16</accession>
<dbReference type="PROSITE" id="PS50048">
    <property type="entry name" value="ZN2_CY6_FUNGAL_2"/>
    <property type="match status" value="1"/>
</dbReference>
<dbReference type="Pfam" id="PF00172">
    <property type="entry name" value="Zn_clus"/>
    <property type="match status" value="1"/>
</dbReference>
<dbReference type="GO" id="GO:0006351">
    <property type="term" value="P:DNA-templated transcription"/>
    <property type="evidence" value="ECO:0007669"/>
    <property type="project" value="InterPro"/>
</dbReference>
<evidence type="ECO:0000256" key="2">
    <source>
        <dbReference type="ARBA" id="ARBA00022723"/>
    </source>
</evidence>
<evidence type="ECO:0000256" key="5">
    <source>
        <dbReference type="ARBA" id="ARBA00023125"/>
    </source>
</evidence>
<keyword evidence="7" id="KW-0539">Nucleus</keyword>
<keyword evidence="4" id="KW-0805">Transcription regulation</keyword>
<dbReference type="AlphaFoldDB" id="A0A7D8UW16"/>
<dbReference type="InterPro" id="IPR001138">
    <property type="entry name" value="Zn2Cys6_DnaBD"/>
</dbReference>
<dbReference type="OrthoDB" id="1924787at2759"/>
<feature type="compositionally biased region" description="Low complexity" evidence="9">
    <location>
        <begin position="604"/>
        <end position="619"/>
    </location>
</feature>
<dbReference type="PANTHER" id="PTHR46910">
    <property type="entry name" value="TRANSCRIPTION FACTOR PDR1"/>
    <property type="match status" value="1"/>
</dbReference>
<evidence type="ECO:0000256" key="4">
    <source>
        <dbReference type="ARBA" id="ARBA00023015"/>
    </source>
</evidence>
<evidence type="ECO:0000256" key="9">
    <source>
        <dbReference type="SAM" id="MobiDB-lite"/>
    </source>
</evidence>
<keyword evidence="2" id="KW-0479">Metal-binding</keyword>
<feature type="compositionally biased region" description="Low complexity" evidence="9">
    <location>
        <begin position="714"/>
        <end position="725"/>
    </location>
</feature>
<dbReference type="PROSITE" id="PS00463">
    <property type="entry name" value="ZN2_CY6_FUNGAL_1"/>
    <property type="match status" value="1"/>
</dbReference>
<gene>
    <name evidence="11" type="primary">acu-15_0</name>
    <name evidence="11" type="ORF">LCER1_G001968</name>
</gene>
<keyword evidence="6" id="KW-0804">Transcription</keyword>
<evidence type="ECO:0000313" key="11">
    <source>
        <dbReference type="EMBL" id="TVY56914.1"/>
    </source>
</evidence>
<name>A0A7D8UW16_9HELO</name>
<feature type="region of interest" description="Disordered" evidence="9">
    <location>
        <begin position="651"/>
        <end position="758"/>
    </location>
</feature>
<evidence type="ECO:0000256" key="8">
    <source>
        <dbReference type="SAM" id="Coils"/>
    </source>
</evidence>
<dbReference type="InterPro" id="IPR036864">
    <property type="entry name" value="Zn2-C6_fun-type_DNA-bd_sf"/>
</dbReference>
<dbReference type="Gene3D" id="4.10.240.10">
    <property type="entry name" value="Zn(2)-C6 fungal-type DNA-binding domain"/>
    <property type="match status" value="1"/>
</dbReference>
<dbReference type="CDD" id="cd12148">
    <property type="entry name" value="fungal_TF_MHR"/>
    <property type="match status" value="1"/>
</dbReference>
<reference evidence="11 12" key="1">
    <citation type="submission" date="2018-05" db="EMBL/GenBank/DDBJ databases">
        <title>Whole genome sequencing for identification of molecular markers to develop diagnostic detection tools for the regulated plant pathogen Lachnellula willkommii.</title>
        <authorList>
            <person name="Giroux E."/>
            <person name="Bilodeau G."/>
        </authorList>
    </citation>
    <scope>NUCLEOTIDE SEQUENCE [LARGE SCALE GENOMIC DNA]</scope>
    <source>
        <strain evidence="11 12">CBS 625.97</strain>
    </source>
</reference>
<feature type="region of interest" description="Disordered" evidence="9">
    <location>
        <begin position="591"/>
        <end position="620"/>
    </location>
</feature>